<dbReference type="PANTHER" id="PTHR10740">
    <property type="entry name" value="TRANSFORMING GROWTH FACTOR ALPHA"/>
    <property type="match status" value="1"/>
</dbReference>
<dbReference type="OrthoDB" id="9946464at2759"/>
<organism evidence="10 11">
    <name type="scientific">Branchiostoma belcheri</name>
    <name type="common">Amphioxus</name>
    <dbReference type="NCBI Taxonomy" id="7741"/>
    <lineage>
        <taxon>Eukaryota</taxon>
        <taxon>Metazoa</taxon>
        <taxon>Chordata</taxon>
        <taxon>Cephalochordata</taxon>
        <taxon>Leptocardii</taxon>
        <taxon>Amphioxiformes</taxon>
        <taxon>Branchiostomatidae</taxon>
        <taxon>Branchiostoma</taxon>
    </lineage>
</organism>
<comment type="subcellular location">
    <subcellularLocation>
        <location evidence="1">Secreted</location>
    </subcellularLocation>
</comment>
<keyword evidence="4 8" id="KW-0732">Signal</keyword>
<dbReference type="GO" id="GO:0005615">
    <property type="term" value="C:extracellular space"/>
    <property type="evidence" value="ECO:0007669"/>
    <property type="project" value="TreeGrafter"/>
</dbReference>
<name>A0A6P4ZHI8_BRABE</name>
<feature type="domain" description="EGF-like" evidence="9">
    <location>
        <begin position="32"/>
        <end position="76"/>
    </location>
</feature>
<feature type="disulfide bond" evidence="6">
    <location>
        <begin position="66"/>
        <end position="75"/>
    </location>
</feature>
<dbReference type="Proteomes" id="UP000515135">
    <property type="component" value="Unplaced"/>
</dbReference>
<dbReference type="SMART" id="SM00181">
    <property type="entry name" value="EGF"/>
    <property type="match status" value="2"/>
</dbReference>
<dbReference type="CDD" id="cd00054">
    <property type="entry name" value="EGF_CA"/>
    <property type="match status" value="1"/>
</dbReference>
<sequence length="335" mass="36826">MKTTMTVLKKHLRLMILCLCLVHVLSQDPGVEYDECPASHGGYCLNGGTCTMLPGLPEAQAIRCSCPPDRTGERCGLSHLQTQRGPEGKVQAVYIVVGVLGGLLLIATVAAVVYFCRRNKHEEEYEGEQKPHFGETSPTNKAVTTIKMVRDSMPYLVGAWIALCLCTQFAQSQTTNAAASHTSNTTQFEATTQAGTFHPNATSQRNINGTGEEVTSTTVSTGHFQTCPPKYDTYCFEGTCRYMDHPDPNQRISCICPPWKRGERCQLYDLDYSRKDSVQKALLNCYVVIGVLVGLLVLVVIPAAAFFCRRSRSNRESNRDVASREGVSSANLMEP</sequence>
<dbReference type="GO" id="GO:0008083">
    <property type="term" value="F:growth factor activity"/>
    <property type="evidence" value="ECO:0007669"/>
    <property type="project" value="TreeGrafter"/>
</dbReference>
<comment type="caution">
    <text evidence="6">Lacks conserved residue(s) required for the propagation of feature annotation.</text>
</comment>
<accession>A0A6P4ZHI8</accession>
<evidence type="ECO:0000256" key="6">
    <source>
        <dbReference type="PROSITE-ProRule" id="PRU00076"/>
    </source>
</evidence>
<feature type="signal peptide" evidence="8">
    <location>
        <begin position="1"/>
        <end position="26"/>
    </location>
</feature>
<dbReference type="GO" id="GO:0005154">
    <property type="term" value="F:epidermal growth factor receptor binding"/>
    <property type="evidence" value="ECO:0007669"/>
    <property type="project" value="TreeGrafter"/>
</dbReference>
<keyword evidence="7" id="KW-0472">Membrane</keyword>
<evidence type="ECO:0000256" key="8">
    <source>
        <dbReference type="SAM" id="SignalP"/>
    </source>
</evidence>
<dbReference type="GO" id="GO:0007173">
    <property type="term" value="P:epidermal growth factor receptor signaling pathway"/>
    <property type="evidence" value="ECO:0007669"/>
    <property type="project" value="TreeGrafter"/>
</dbReference>
<dbReference type="AlphaFoldDB" id="A0A6P4ZHI8"/>
<evidence type="ECO:0000256" key="3">
    <source>
        <dbReference type="ARBA" id="ARBA00022536"/>
    </source>
</evidence>
<evidence type="ECO:0000256" key="2">
    <source>
        <dbReference type="ARBA" id="ARBA00022525"/>
    </source>
</evidence>
<gene>
    <name evidence="11" type="primary">LOC109476917</name>
</gene>
<feature type="transmembrane region" description="Helical" evidence="7">
    <location>
        <begin position="92"/>
        <end position="116"/>
    </location>
</feature>
<dbReference type="InterPro" id="IPR000742">
    <property type="entry name" value="EGF"/>
</dbReference>
<proteinExistence type="predicted"/>
<evidence type="ECO:0000256" key="4">
    <source>
        <dbReference type="ARBA" id="ARBA00022729"/>
    </source>
</evidence>
<dbReference type="SUPFAM" id="SSF57196">
    <property type="entry name" value="EGF/Laminin"/>
    <property type="match status" value="2"/>
</dbReference>
<keyword evidence="5 6" id="KW-1015">Disulfide bond</keyword>
<dbReference type="GO" id="GO:0045840">
    <property type="term" value="P:positive regulation of mitotic nuclear division"/>
    <property type="evidence" value="ECO:0007669"/>
    <property type="project" value="TreeGrafter"/>
</dbReference>
<keyword evidence="7" id="KW-0812">Transmembrane</keyword>
<dbReference type="Gene3D" id="2.10.25.10">
    <property type="entry name" value="Laminin"/>
    <property type="match status" value="2"/>
</dbReference>
<dbReference type="KEGG" id="bbel:109476917"/>
<dbReference type="PROSITE" id="PS50026">
    <property type="entry name" value="EGF_3"/>
    <property type="match status" value="1"/>
</dbReference>
<reference evidence="11" key="1">
    <citation type="submission" date="2025-08" db="UniProtKB">
        <authorList>
            <consortium name="RefSeq"/>
        </authorList>
    </citation>
    <scope>IDENTIFICATION</scope>
    <source>
        <tissue evidence="11">Gonad</tissue>
    </source>
</reference>
<feature type="chain" id="PRO_5028169967" evidence="8">
    <location>
        <begin position="27"/>
        <end position="335"/>
    </location>
</feature>
<dbReference type="RefSeq" id="XP_019633494.1">
    <property type="nucleotide sequence ID" value="XM_019777935.1"/>
</dbReference>
<evidence type="ECO:0000256" key="7">
    <source>
        <dbReference type="SAM" id="Phobius"/>
    </source>
</evidence>
<dbReference type="GeneID" id="109476917"/>
<evidence type="ECO:0000259" key="9">
    <source>
        <dbReference type="PROSITE" id="PS50026"/>
    </source>
</evidence>
<dbReference type="GO" id="GO:0008284">
    <property type="term" value="P:positive regulation of cell population proliferation"/>
    <property type="evidence" value="ECO:0007669"/>
    <property type="project" value="TreeGrafter"/>
</dbReference>
<keyword evidence="3 6" id="KW-0245">EGF-like domain</keyword>
<dbReference type="PROSITE" id="PS00022">
    <property type="entry name" value="EGF_1"/>
    <property type="match status" value="2"/>
</dbReference>
<feature type="transmembrane region" description="Helical" evidence="7">
    <location>
        <begin position="283"/>
        <end position="307"/>
    </location>
</feature>
<evidence type="ECO:0000256" key="5">
    <source>
        <dbReference type="ARBA" id="ARBA00023157"/>
    </source>
</evidence>
<keyword evidence="2" id="KW-0964">Secreted</keyword>
<keyword evidence="10" id="KW-1185">Reference proteome</keyword>
<protein>
    <submittedName>
        <fullName evidence="11">Pro-neuregulin-1, membrane-bound isoform-like</fullName>
    </submittedName>
</protein>
<dbReference type="PANTHER" id="PTHR10740:SF14">
    <property type="entry name" value="EGF-LIKE DOMAIN-CONTAINING PROTEIN"/>
    <property type="match status" value="1"/>
</dbReference>
<evidence type="ECO:0000313" key="10">
    <source>
        <dbReference type="Proteomes" id="UP000515135"/>
    </source>
</evidence>
<keyword evidence="7" id="KW-1133">Transmembrane helix</keyword>
<evidence type="ECO:0000256" key="1">
    <source>
        <dbReference type="ARBA" id="ARBA00004613"/>
    </source>
</evidence>
<evidence type="ECO:0000313" key="11">
    <source>
        <dbReference type="RefSeq" id="XP_019633494.1"/>
    </source>
</evidence>